<name>A0ABD3BFI3_9LAMI</name>
<dbReference type="InterPro" id="IPR017451">
    <property type="entry name" value="F-box-assoc_interact_dom"/>
</dbReference>
<evidence type="ECO:0000259" key="1">
    <source>
        <dbReference type="SMART" id="SM00256"/>
    </source>
</evidence>
<dbReference type="InterPro" id="IPR006527">
    <property type="entry name" value="F-box-assoc_dom_typ1"/>
</dbReference>
<sequence length="401" mass="45775">MSIPIESIADAAMADCILPTDIMLSILTRLPAKSIQRCKFVSKLWCELFCNPMFIKMYKGQFSLDPNNQSAIIFDIRERVMSLINIDSNDSPKKPSNLFIPLSDRPGHMFLIGCCNGMICMIHHVEDIVYLWNPAMEMYSSIELSEVGGRYIYDNRDDILCDTHRRVSYVDGEEYFVSLGLGYDDEEDDFLLVRIVGLFVYGYLTTSFDLAEVYSLNSNAWITVGADFSFGVEKGSVVTVNGNPYWVAHTNDVEAERGDEEDALVYFDVKLLAFKIMSLPPPYLWSMHTSFVDLNGTLGYLECAPNIGNTDSCAKVWVFEDSWICKHTIGPINRTFDFDSYVMSFVLCSRNENILGCYNDKCFVYDRQSNCVEDILTLEKHIRFKICGYTPNFEPRMLTAR</sequence>
<feature type="domain" description="F-box" evidence="1">
    <location>
        <begin position="18"/>
        <end position="57"/>
    </location>
</feature>
<organism evidence="2 3">
    <name type="scientific">Castilleja foliolosa</name>
    <dbReference type="NCBI Taxonomy" id="1961234"/>
    <lineage>
        <taxon>Eukaryota</taxon>
        <taxon>Viridiplantae</taxon>
        <taxon>Streptophyta</taxon>
        <taxon>Embryophyta</taxon>
        <taxon>Tracheophyta</taxon>
        <taxon>Spermatophyta</taxon>
        <taxon>Magnoliopsida</taxon>
        <taxon>eudicotyledons</taxon>
        <taxon>Gunneridae</taxon>
        <taxon>Pentapetalae</taxon>
        <taxon>asterids</taxon>
        <taxon>lamiids</taxon>
        <taxon>Lamiales</taxon>
        <taxon>Orobanchaceae</taxon>
        <taxon>Pedicularideae</taxon>
        <taxon>Castillejinae</taxon>
        <taxon>Castilleja</taxon>
    </lineage>
</organism>
<dbReference type="InterPro" id="IPR001810">
    <property type="entry name" value="F-box_dom"/>
</dbReference>
<dbReference type="Pfam" id="PF07734">
    <property type="entry name" value="FBA_1"/>
    <property type="match status" value="1"/>
</dbReference>
<keyword evidence="3" id="KW-1185">Reference proteome</keyword>
<dbReference type="InterPro" id="IPR036047">
    <property type="entry name" value="F-box-like_dom_sf"/>
</dbReference>
<dbReference type="Gene3D" id="1.20.1280.50">
    <property type="match status" value="1"/>
</dbReference>
<dbReference type="InterPro" id="IPR050796">
    <property type="entry name" value="SCF_F-box_component"/>
</dbReference>
<evidence type="ECO:0000313" key="2">
    <source>
        <dbReference type="EMBL" id="KAL3615557.1"/>
    </source>
</evidence>
<dbReference type="Pfam" id="PF00646">
    <property type="entry name" value="F-box"/>
    <property type="match status" value="1"/>
</dbReference>
<dbReference type="Proteomes" id="UP001632038">
    <property type="component" value="Unassembled WGS sequence"/>
</dbReference>
<reference evidence="3" key="1">
    <citation type="journal article" date="2024" name="IScience">
        <title>Strigolactones Initiate the Formation of Haustorium-like Structures in Castilleja.</title>
        <authorList>
            <person name="Buerger M."/>
            <person name="Peterson D."/>
            <person name="Chory J."/>
        </authorList>
    </citation>
    <scope>NUCLEOTIDE SEQUENCE [LARGE SCALE GENOMIC DNA]</scope>
</reference>
<gene>
    <name evidence="2" type="ORF">CASFOL_041218</name>
</gene>
<evidence type="ECO:0000313" key="3">
    <source>
        <dbReference type="Proteomes" id="UP001632038"/>
    </source>
</evidence>
<dbReference type="SUPFAM" id="SSF81383">
    <property type="entry name" value="F-box domain"/>
    <property type="match status" value="1"/>
</dbReference>
<protein>
    <recommendedName>
        <fullName evidence="1">F-box domain-containing protein</fullName>
    </recommendedName>
</protein>
<dbReference type="EMBL" id="JAVIJP010000100">
    <property type="protein sequence ID" value="KAL3615557.1"/>
    <property type="molecule type" value="Genomic_DNA"/>
</dbReference>
<dbReference type="PANTHER" id="PTHR31672">
    <property type="entry name" value="BNACNNG10540D PROTEIN"/>
    <property type="match status" value="1"/>
</dbReference>
<dbReference type="AlphaFoldDB" id="A0ABD3BFI3"/>
<dbReference type="PANTHER" id="PTHR31672:SF13">
    <property type="entry name" value="F-BOX PROTEIN CPR30-LIKE"/>
    <property type="match status" value="1"/>
</dbReference>
<accession>A0ABD3BFI3</accession>
<dbReference type="SMART" id="SM00256">
    <property type="entry name" value="FBOX"/>
    <property type="match status" value="1"/>
</dbReference>
<proteinExistence type="predicted"/>
<comment type="caution">
    <text evidence="2">The sequence shown here is derived from an EMBL/GenBank/DDBJ whole genome shotgun (WGS) entry which is preliminary data.</text>
</comment>
<dbReference type="NCBIfam" id="TIGR01640">
    <property type="entry name" value="F_box_assoc_1"/>
    <property type="match status" value="1"/>
</dbReference>